<evidence type="ECO:0000313" key="2">
    <source>
        <dbReference type="Proteomes" id="UP001163828"/>
    </source>
</evidence>
<evidence type="ECO:0000313" key="1">
    <source>
        <dbReference type="EMBL" id="KAJ3993674.1"/>
    </source>
</evidence>
<organism evidence="1 2">
    <name type="scientific">Lentinula boryana</name>
    <dbReference type="NCBI Taxonomy" id="40481"/>
    <lineage>
        <taxon>Eukaryota</taxon>
        <taxon>Fungi</taxon>
        <taxon>Dikarya</taxon>
        <taxon>Basidiomycota</taxon>
        <taxon>Agaricomycotina</taxon>
        <taxon>Agaricomycetes</taxon>
        <taxon>Agaricomycetidae</taxon>
        <taxon>Agaricales</taxon>
        <taxon>Marasmiineae</taxon>
        <taxon>Omphalotaceae</taxon>
        <taxon>Lentinula</taxon>
    </lineage>
</organism>
<dbReference type="Proteomes" id="UP001163828">
    <property type="component" value="Unassembled WGS sequence"/>
</dbReference>
<gene>
    <name evidence="1" type="ORF">F5050DRAFT_656872</name>
</gene>
<accession>A0ABQ8Q596</accession>
<proteinExistence type="predicted"/>
<evidence type="ECO:0008006" key="3">
    <source>
        <dbReference type="Google" id="ProtNLM"/>
    </source>
</evidence>
<reference evidence="1" key="1">
    <citation type="submission" date="2022-08" db="EMBL/GenBank/DDBJ databases">
        <authorList>
            <consortium name="DOE Joint Genome Institute"/>
            <person name="Min B."/>
            <person name="Riley R."/>
            <person name="Sierra-Patev S."/>
            <person name="Naranjo-Ortiz M."/>
            <person name="Looney B."/>
            <person name="Konkel Z."/>
            <person name="Slot J.C."/>
            <person name="Sakamoto Y."/>
            <person name="Steenwyk J.L."/>
            <person name="Rokas A."/>
            <person name="Carro J."/>
            <person name="Camarero S."/>
            <person name="Ferreira P."/>
            <person name="Molpeceres G."/>
            <person name="Ruiz-Duenas F.J."/>
            <person name="Serrano A."/>
            <person name="Henrissat B."/>
            <person name="Drula E."/>
            <person name="Hughes K.W."/>
            <person name="Mata J.L."/>
            <person name="Ishikawa N.K."/>
            <person name="Vargas-Isla R."/>
            <person name="Ushijima S."/>
            <person name="Smith C.A."/>
            <person name="Ahrendt S."/>
            <person name="Andreopoulos W."/>
            <person name="He G."/>
            <person name="Labutti K."/>
            <person name="Lipzen A."/>
            <person name="Ng V."/>
            <person name="Sandor L."/>
            <person name="Barry K."/>
            <person name="Martinez A.T."/>
            <person name="Xiao Y."/>
            <person name="Gibbons J.G."/>
            <person name="Terashima K."/>
            <person name="Hibbett D.S."/>
            <person name="Grigoriev I.V."/>
        </authorList>
    </citation>
    <scope>NUCLEOTIDE SEQUENCE</scope>
    <source>
        <strain evidence="1">TFB10827</strain>
    </source>
</reference>
<name>A0ABQ8Q596_9AGAR</name>
<dbReference type="EMBL" id="MU790749">
    <property type="protein sequence ID" value="KAJ3993674.1"/>
    <property type="molecule type" value="Genomic_DNA"/>
</dbReference>
<sequence length="79" mass="8594">MTCQILALLGTLRGTVFSPVATAAIMGSMPYYVTSIYPIVVLILVTLDKNDHGSTIQTANTTMRFNSPVSLVHTEKESY</sequence>
<keyword evidence="2" id="KW-1185">Reference proteome</keyword>
<comment type="caution">
    <text evidence="1">The sequence shown here is derived from an EMBL/GenBank/DDBJ whole genome shotgun (WGS) entry which is preliminary data.</text>
</comment>
<protein>
    <recommendedName>
        <fullName evidence="3">MFS general substrate transporter</fullName>
    </recommendedName>
</protein>